<dbReference type="SUPFAM" id="SSF55785">
    <property type="entry name" value="PYP-like sensor domain (PAS domain)"/>
    <property type="match status" value="1"/>
</dbReference>
<dbReference type="InterPro" id="IPR000014">
    <property type="entry name" value="PAS"/>
</dbReference>
<feature type="region of interest" description="Disordered" evidence="9">
    <location>
        <begin position="1"/>
        <end position="65"/>
    </location>
</feature>
<dbReference type="NCBIfam" id="TIGR00229">
    <property type="entry name" value="sensory_box"/>
    <property type="match status" value="1"/>
</dbReference>
<dbReference type="Proteomes" id="UP000440578">
    <property type="component" value="Unassembled WGS sequence"/>
</dbReference>
<keyword evidence="4 10" id="KW-0812">Transmembrane</keyword>
<feature type="transmembrane region" description="Helical" evidence="10">
    <location>
        <begin position="408"/>
        <end position="430"/>
    </location>
</feature>
<comment type="subcellular location">
    <subcellularLocation>
        <location evidence="1">Mitochondrion membrane</location>
        <topology evidence="1">Multi-pass membrane protein</topology>
    </subcellularLocation>
</comment>
<proteinExistence type="inferred from homology"/>
<feature type="transmembrane region" description="Helical" evidence="10">
    <location>
        <begin position="367"/>
        <end position="388"/>
    </location>
</feature>
<evidence type="ECO:0000256" key="6">
    <source>
        <dbReference type="ARBA" id="ARBA00022989"/>
    </source>
</evidence>
<keyword evidence="5" id="KW-0029">Amino-acid transport</keyword>
<evidence type="ECO:0000256" key="8">
    <source>
        <dbReference type="ARBA" id="ARBA00023136"/>
    </source>
</evidence>
<dbReference type="GO" id="GO:0005743">
    <property type="term" value="C:mitochondrial inner membrane"/>
    <property type="evidence" value="ECO:0007669"/>
    <property type="project" value="TreeGrafter"/>
</dbReference>
<keyword evidence="6 10" id="KW-1133">Transmembrane helix</keyword>
<accession>A0A6A4VQ15</accession>
<comment type="similarity">
    <text evidence="2">Belongs to the sideroflexin family.</text>
</comment>
<organism evidence="12 13">
    <name type="scientific">Amphibalanus amphitrite</name>
    <name type="common">Striped barnacle</name>
    <name type="synonym">Balanus amphitrite</name>
    <dbReference type="NCBI Taxonomy" id="1232801"/>
    <lineage>
        <taxon>Eukaryota</taxon>
        <taxon>Metazoa</taxon>
        <taxon>Ecdysozoa</taxon>
        <taxon>Arthropoda</taxon>
        <taxon>Crustacea</taxon>
        <taxon>Multicrustacea</taxon>
        <taxon>Cirripedia</taxon>
        <taxon>Thoracica</taxon>
        <taxon>Thoracicalcarea</taxon>
        <taxon>Balanomorpha</taxon>
        <taxon>Balanoidea</taxon>
        <taxon>Balanidae</taxon>
        <taxon>Amphibalaninae</taxon>
        <taxon>Amphibalanus</taxon>
    </lineage>
</organism>
<dbReference type="PANTHER" id="PTHR11153:SF14">
    <property type="entry name" value="SIDEROFLEXIN-2"/>
    <property type="match status" value="1"/>
</dbReference>
<dbReference type="PANTHER" id="PTHR11153">
    <property type="entry name" value="SIDEROFLEXIN"/>
    <property type="match status" value="1"/>
</dbReference>
<keyword evidence="8 10" id="KW-0472">Membrane</keyword>
<feature type="transmembrane region" description="Helical" evidence="10">
    <location>
        <begin position="496"/>
        <end position="514"/>
    </location>
</feature>
<feature type="domain" description="PAS" evidence="11">
    <location>
        <begin position="153"/>
        <end position="181"/>
    </location>
</feature>
<feature type="compositionally biased region" description="Basic and acidic residues" evidence="9">
    <location>
        <begin position="1"/>
        <end position="17"/>
    </location>
</feature>
<keyword evidence="3" id="KW-0813">Transport</keyword>
<dbReference type="AlphaFoldDB" id="A0A6A4VQ15"/>
<keyword evidence="13" id="KW-1185">Reference proteome</keyword>
<dbReference type="EMBL" id="VIIS01001601">
    <property type="protein sequence ID" value="KAF0295743.1"/>
    <property type="molecule type" value="Genomic_DNA"/>
</dbReference>
<dbReference type="PROSITE" id="PS50112">
    <property type="entry name" value="PAS"/>
    <property type="match status" value="1"/>
</dbReference>
<evidence type="ECO:0000313" key="13">
    <source>
        <dbReference type="Proteomes" id="UP000440578"/>
    </source>
</evidence>
<comment type="caution">
    <text evidence="12">The sequence shown here is derived from an EMBL/GenBank/DDBJ whole genome shotgun (WGS) entry which is preliminary data.</text>
</comment>
<dbReference type="NCBIfam" id="TIGR00798">
    <property type="entry name" value="mtc"/>
    <property type="match status" value="1"/>
</dbReference>
<dbReference type="InterPro" id="IPR004686">
    <property type="entry name" value="Mtc"/>
</dbReference>
<evidence type="ECO:0000256" key="1">
    <source>
        <dbReference type="ARBA" id="ARBA00004225"/>
    </source>
</evidence>
<dbReference type="GO" id="GO:0140300">
    <property type="term" value="P:serine import into mitochondrion"/>
    <property type="evidence" value="ECO:0007669"/>
    <property type="project" value="TreeGrafter"/>
</dbReference>
<feature type="transmembrane region" description="Helical" evidence="10">
    <location>
        <begin position="535"/>
        <end position="554"/>
    </location>
</feature>
<sequence length="594" mass="64813">MRHGACSKEVEVSRKVACEPQSAGGEAPAQGGGRRALELDLSPARPPVSERPDANRSWPAADTAAQMSQTGAMMPWDTPPMRRPKPDQSLLKGDNLFSFSFNGATTRSPYRNQQRPGDAAARSLNDSWAFYKSFSPADVLSAQTLFITPTKSVFTIDSRTSQILMWNDMASDLLGYSGSELSQLRLRDLFVAAESRPRMEEAHLSSEGNVVVFAGNVVEVKTKKGDVVPVSLWLRKIETSAAERRCVAVLEPVQRKTVTAAAMAESPRLPDGRLDLSRPRWDQSTFAGRLRHFFSITSPRLALHGAADVEAARRLVEQYRAGAEPPDTTEQQVWRAKALCDSALHPDTGQLQNVVGRMSFQVPGGMVLIGGMVTFYRSTAAVVFWQWANQSFNAFVNFTNRNAKSPLSTTQLGVAYVSATSCALVTALGLKRVLASRASPLAQRFVPLAAVVASNCINVPLMRQGELLGGVPVRDAAGREACVSRAAAAKGISQVLVSRNVIVAPSMLLLPVLMSRLDRVAWYAGRRRLHAPVQTLLSGAVLLLMVPVGCAIFPQTCRISPETLRRLEPASYEELRRRYGQRPLPDALYFNKGL</sequence>
<evidence type="ECO:0000256" key="3">
    <source>
        <dbReference type="ARBA" id="ARBA00022448"/>
    </source>
</evidence>
<gene>
    <name evidence="12" type="primary">SFXN2_0</name>
    <name evidence="12" type="ORF">FJT64_006772</name>
</gene>
<evidence type="ECO:0000259" key="11">
    <source>
        <dbReference type="PROSITE" id="PS50112"/>
    </source>
</evidence>
<evidence type="ECO:0000256" key="10">
    <source>
        <dbReference type="SAM" id="Phobius"/>
    </source>
</evidence>
<evidence type="ECO:0000256" key="7">
    <source>
        <dbReference type="ARBA" id="ARBA00023128"/>
    </source>
</evidence>
<dbReference type="Gene3D" id="3.30.450.20">
    <property type="entry name" value="PAS domain"/>
    <property type="match status" value="1"/>
</dbReference>
<dbReference type="OrthoDB" id="6608471at2759"/>
<dbReference type="GO" id="GO:0015075">
    <property type="term" value="F:monoatomic ion transmembrane transporter activity"/>
    <property type="evidence" value="ECO:0007669"/>
    <property type="project" value="InterPro"/>
</dbReference>
<dbReference type="Pfam" id="PF03820">
    <property type="entry name" value="SFXNs"/>
    <property type="match status" value="1"/>
</dbReference>
<evidence type="ECO:0000256" key="5">
    <source>
        <dbReference type="ARBA" id="ARBA00022970"/>
    </source>
</evidence>
<name>A0A6A4VQ15_AMPAM</name>
<reference evidence="12 13" key="1">
    <citation type="submission" date="2019-07" db="EMBL/GenBank/DDBJ databases">
        <title>Draft genome assembly of a fouling barnacle, Amphibalanus amphitrite (Darwin, 1854): The first reference genome for Thecostraca.</title>
        <authorList>
            <person name="Kim W."/>
        </authorList>
    </citation>
    <scope>NUCLEOTIDE SEQUENCE [LARGE SCALE GENOMIC DNA]</scope>
    <source>
        <strain evidence="12">SNU_AA5</strain>
        <tissue evidence="12">Soma without cirri and trophi</tissue>
    </source>
</reference>
<evidence type="ECO:0000256" key="2">
    <source>
        <dbReference type="ARBA" id="ARBA00005974"/>
    </source>
</evidence>
<protein>
    <submittedName>
        <fullName evidence="12">Sideroflexin-2</fullName>
    </submittedName>
</protein>
<evidence type="ECO:0000256" key="9">
    <source>
        <dbReference type="SAM" id="MobiDB-lite"/>
    </source>
</evidence>
<evidence type="ECO:0000256" key="4">
    <source>
        <dbReference type="ARBA" id="ARBA00022692"/>
    </source>
</evidence>
<dbReference type="CDD" id="cd00130">
    <property type="entry name" value="PAS"/>
    <property type="match status" value="1"/>
</dbReference>
<dbReference type="InterPro" id="IPR035965">
    <property type="entry name" value="PAS-like_dom_sf"/>
</dbReference>
<keyword evidence="7" id="KW-0496">Mitochondrion</keyword>
<evidence type="ECO:0000313" key="12">
    <source>
        <dbReference type="EMBL" id="KAF0295743.1"/>
    </source>
</evidence>